<dbReference type="Gene3D" id="3.40.630.10">
    <property type="entry name" value="Zn peptidases"/>
    <property type="match status" value="1"/>
</dbReference>
<dbReference type="PANTHER" id="PTHR12147:SF26">
    <property type="entry name" value="PEPTIDASE M28 DOMAIN-CONTAINING PROTEIN"/>
    <property type="match status" value="1"/>
</dbReference>
<dbReference type="InterPro" id="IPR003137">
    <property type="entry name" value="PA_domain"/>
</dbReference>
<gene>
    <name evidence="4" type="ORF">ACFQKB_44670</name>
</gene>
<dbReference type="RefSeq" id="WP_160822203.1">
    <property type="nucleotide sequence ID" value="NZ_JBHSXS010000063.1"/>
</dbReference>
<dbReference type="Pfam" id="PF02225">
    <property type="entry name" value="PA"/>
    <property type="match status" value="1"/>
</dbReference>
<dbReference type="PANTHER" id="PTHR12147">
    <property type="entry name" value="METALLOPEPTIDASE M28 FAMILY MEMBER"/>
    <property type="match status" value="1"/>
</dbReference>
<dbReference type="SUPFAM" id="SSF52025">
    <property type="entry name" value="PA domain"/>
    <property type="match status" value="1"/>
</dbReference>
<feature type="chain" id="PRO_5045653952" evidence="1">
    <location>
        <begin position="29"/>
        <end position="507"/>
    </location>
</feature>
<dbReference type="Gene3D" id="3.50.30.30">
    <property type="match status" value="1"/>
</dbReference>
<keyword evidence="1" id="KW-0732">Signal</keyword>
<evidence type="ECO:0000256" key="1">
    <source>
        <dbReference type="SAM" id="SignalP"/>
    </source>
</evidence>
<dbReference type="SUPFAM" id="SSF53187">
    <property type="entry name" value="Zn-dependent exopeptidases"/>
    <property type="match status" value="1"/>
</dbReference>
<reference evidence="5" key="1">
    <citation type="journal article" date="2019" name="Int. J. Syst. Evol. Microbiol.">
        <title>The Global Catalogue of Microorganisms (GCM) 10K type strain sequencing project: providing services to taxonomists for standard genome sequencing and annotation.</title>
        <authorList>
            <consortium name="The Broad Institute Genomics Platform"/>
            <consortium name="The Broad Institute Genome Sequencing Center for Infectious Disease"/>
            <person name="Wu L."/>
            <person name="Ma J."/>
        </authorList>
    </citation>
    <scope>NUCLEOTIDE SEQUENCE [LARGE SCALE GENOMIC DNA]</scope>
    <source>
        <strain evidence="5">JCM 3369</strain>
    </source>
</reference>
<feature type="signal peptide" evidence="1">
    <location>
        <begin position="1"/>
        <end position="28"/>
    </location>
</feature>
<protein>
    <submittedName>
        <fullName evidence="4">M28 family peptidase</fullName>
    </submittedName>
</protein>
<dbReference type="Pfam" id="PF04389">
    <property type="entry name" value="Peptidase_M28"/>
    <property type="match status" value="1"/>
</dbReference>
<evidence type="ECO:0000313" key="5">
    <source>
        <dbReference type="Proteomes" id="UP001596380"/>
    </source>
</evidence>
<dbReference type="InterPro" id="IPR046450">
    <property type="entry name" value="PA_dom_sf"/>
</dbReference>
<sequence>MGKLRSGAAACAAAVMAAVAAAVPAARAADAGDTDLAAMVRLGDVRRHMAAFQEIADHNGGDRAAGRPGYEVSVKYVAGRLRQAGFTPRIQRFDFTYWSEKSRPLFARTGPGKARYKPGRDFLTLLYSGSGDVTARAVAVDVPASGDGSSGCQASDFARFPKGAIALTQRGYCTFETKAANAQAAGAGALVLYNKPGEKGPVKGTVTKPHRIPAISASHRVGAALVKAARNGGVRLRVRTSVRSGSKPAANVIAETRPGRDDNVVLLGAHLDSVRAGPGINDNASGAATALAAAERIGALGAERLRNKVRFAWWGAEEEGLRGSEHYVSTLDDADRRKIALNLNLDMLGSVNGVRGIYDGDDSSGGRAKPPAGSGAIEKMFRDYFAGRGLRTSESAFNGRSDYGPFIKRGIPAGGIATGAEGVKTAREAKSFGGRVGKPYDPCYHAKCDTMKNVDFKLLDTNADGVAFVVQRLAWSTLPVNGAARRARIATGPAPAEPLWLGDRLLR</sequence>
<dbReference type="InterPro" id="IPR045175">
    <property type="entry name" value="M28_fam"/>
</dbReference>
<accession>A0ABW2CYL0</accession>
<dbReference type="InterPro" id="IPR007484">
    <property type="entry name" value="Peptidase_M28"/>
</dbReference>
<evidence type="ECO:0000259" key="2">
    <source>
        <dbReference type="Pfam" id="PF02225"/>
    </source>
</evidence>
<dbReference type="EMBL" id="JBHSXS010000063">
    <property type="protein sequence ID" value="MFC6886924.1"/>
    <property type="molecule type" value="Genomic_DNA"/>
</dbReference>
<evidence type="ECO:0000259" key="3">
    <source>
        <dbReference type="Pfam" id="PF04389"/>
    </source>
</evidence>
<organism evidence="4 5">
    <name type="scientific">Actinomadura yumaensis</name>
    <dbReference type="NCBI Taxonomy" id="111807"/>
    <lineage>
        <taxon>Bacteria</taxon>
        <taxon>Bacillati</taxon>
        <taxon>Actinomycetota</taxon>
        <taxon>Actinomycetes</taxon>
        <taxon>Streptosporangiales</taxon>
        <taxon>Thermomonosporaceae</taxon>
        <taxon>Actinomadura</taxon>
    </lineage>
</organism>
<evidence type="ECO:0000313" key="4">
    <source>
        <dbReference type="EMBL" id="MFC6886924.1"/>
    </source>
</evidence>
<keyword evidence="5" id="KW-1185">Reference proteome</keyword>
<proteinExistence type="predicted"/>
<comment type="caution">
    <text evidence="4">The sequence shown here is derived from an EMBL/GenBank/DDBJ whole genome shotgun (WGS) entry which is preliminary data.</text>
</comment>
<name>A0ABW2CYL0_9ACTN</name>
<dbReference type="Proteomes" id="UP001596380">
    <property type="component" value="Unassembled WGS sequence"/>
</dbReference>
<feature type="domain" description="Peptidase M28" evidence="3">
    <location>
        <begin position="251"/>
        <end position="468"/>
    </location>
</feature>
<feature type="domain" description="PA" evidence="2">
    <location>
        <begin position="134"/>
        <end position="225"/>
    </location>
</feature>